<proteinExistence type="predicted"/>
<keyword evidence="1" id="KW-0732">Signal</keyword>
<gene>
    <name evidence="2" type="ORF">MATL_G00188610</name>
</gene>
<comment type="caution">
    <text evidence="2">The sequence shown here is derived from an EMBL/GenBank/DDBJ whole genome shotgun (WGS) entry which is preliminary data.</text>
</comment>
<dbReference type="EMBL" id="JAFDVH010000016">
    <property type="protein sequence ID" value="KAG7462802.1"/>
    <property type="molecule type" value="Genomic_DNA"/>
</dbReference>
<accession>A0A9D3PL41</accession>
<evidence type="ECO:0000313" key="3">
    <source>
        <dbReference type="Proteomes" id="UP001046870"/>
    </source>
</evidence>
<sequence length="281" mass="31196">MVTTTPCWLVWLLSRGNQVTQEWWANQDTLAGLGCKDTRVTEEIKAKGEVRALKVKKETRVDQVFTDLLVFLGKKERKGHQEIQGRGDRLVTKGHPGSKDKWVRPVLEDRVGTLARLDHLDQRGDLEENCQSSTSVRFVRTSLERRCLHFYKATNREVVTTATPGLGPQALKALQALSDHRALGAFLGCLAPVGCRGILVYLGDQGIQVKKVRREVKDAHKLEIQDSLDLKVQWALPGSASPVSPVSLAHQACMVMRGREGAQESQANLVCATRPCAMAPW</sequence>
<name>A0A9D3PL41_MEGAT</name>
<feature type="chain" id="PRO_5039535526" evidence="1">
    <location>
        <begin position="22"/>
        <end position="281"/>
    </location>
</feature>
<protein>
    <submittedName>
        <fullName evidence="2">Uncharacterized protein</fullName>
    </submittedName>
</protein>
<dbReference type="AlphaFoldDB" id="A0A9D3PL41"/>
<reference evidence="2" key="1">
    <citation type="submission" date="2021-01" db="EMBL/GenBank/DDBJ databases">
        <authorList>
            <person name="Zahm M."/>
            <person name="Roques C."/>
            <person name="Cabau C."/>
            <person name="Klopp C."/>
            <person name="Donnadieu C."/>
            <person name="Jouanno E."/>
            <person name="Lampietro C."/>
            <person name="Louis A."/>
            <person name="Herpin A."/>
            <person name="Echchiki A."/>
            <person name="Berthelot C."/>
            <person name="Parey E."/>
            <person name="Roest-Crollius H."/>
            <person name="Braasch I."/>
            <person name="Postlethwait J."/>
            <person name="Bobe J."/>
            <person name="Montfort J."/>
            <person name="Bouchez O."/>
            <person name="Begum T."/>
            <person name="Mejri S."/>
            <person name="Adams A."/>
            <person name="Chen W.-J."/>
            <person name="Guiguen Y."/>
        </authorList>
    </citation>
    <scope>NUCLEOTIDE SEQUENCE</scope>
    <source>
        <strain evidence="2">YG-15Mar2019-1</strain>
        <tissue evidence="2">Brain</tissue>
    </source>
</reference>
<keyword evidence="3" id="KW-1185">Reference proteome</keyword>
<evidence type="ECO:0000313" key="2">
    <source>
        <dbReference type="EMBL" id="KAG7462802.1"/>
    </source>
</evidence>
<organism evidence="2 3">
    <name type="scientific">Megalops atlanticus</name>
    <name type="common">Tarpon</name>
    <name type="synonym">Clupea gigantea</name>
    <dbReference type="NCBI Taxonomy" id="7932"/>
    <lineage>
        <taxon>Eukaryota</taxon>
        <taxon>Metazoa</taxon>
        <taxon>Chordata</taxon>
        <taxon>Craniata</taxon>
        <taxon>Vertebrata</taxon>
        <taxon>Euteleostomi</taxon>
        <taxon>Actinopterygii</taxon>
        <taxon>Neopterygii</taxon>
        <taxon>Teleostei</taxon>
        <taxon>Elopiformes</taxon>
        <taxon>Megalopidae</taxon>
        <taxon>Megalops</taxon>
    </lineage>
</organism>
<evidence type="ECO:0000256" key="1">
    <source>
        <dbReference type="SAM" id="SignalP"/>
    </source>
</evidence>
<dbReference type="Proteomes" id="UP001046870">
    <property type="component" value="Chromosome 16"/>
</dbReference>
<feature type="signal peptide" evidence="1">
    <location>
        <begin position="1"/>
        <end position="21"/>
    </location>
</feature>